<dbReference type="SUPFAM" id="SSF52540">
    <property type="entry name" value="P-loop containing nucleoside triphosphate hydrolases"/>
    <property type="match status" value="1"/>
</dbReference>
<dbReference type="InterPro" id="IPR015854">
    <property type="entry name" value="ABC_transpr_LolD-like"/>
</dbReference>
<evidence type="ECO:0000256" key="2">
    <source>
        <dbReference type="ARBA" id="ARBA00022840"/>
    </source>
</evidence>
<keyword evidence="1" id="KW-0547">Nucleotide-binding</keyword>
<comment type="caution">
    <text evidence="5">The sequence shown here is derived from an EMBL/GenBank/DDBJ whole genome shotgun (WGS) entry which is preliminary data.</text>
</comment>
<protein>
    <submittedName>
        <fullName evidence="5">ATP-binding cassette domain-containing protein</fullName>
    </submittedName>
</protein>
<feature type="region of interest" description="Disordered" evidence="3">
    <location>
        <begin position="1"/>
        <end position="22"/>
    </location>
</feature>
<feature type="compositionally biased region" description="Polar residues" evidence="3">
    <location>
        <begin position="1"/>
        <end position="13"/>
    </location>
</feature>
<keyword evidence="2 5" id="KW-0067">ATP-binding</keyword>
<organism evidence="5 6">
    <name type="scientific">Microbacterium deminutum</name>
    <dbReference type="NCBI Taxonomy" id="344164"/>
    <lineage>
        <taxon>Bacteria</taxon>
        <taxon>Bacillati</taxon>
        <taxon>Actinomycetota</taxon>
        <taxon>Actinomycetes</taxon>
        <taxon>Micrococcales</taxon>
        <taxon>Microbacteriaceae</taxon>
        <taxon>Microbacterium</taxon>
    </lineage>
</organism>
<proteinExistence type="predicted"/>
<dbReference type="PANTHER" id="PTHR24220">
    <property type="entry name" value="IMPORT ATP-BINDING PROTEIN"/>
    <property type="match status" value="1"/>
</dbReference>
<reference evidence="5 6" key="1">
    <citation type="journal article" date="2019" name="Int. J. Syst. Evol. Microbiol.">
        <title>The Global Catalogue of Microorganisms (GCM) 10K type strain sequencing project: providing services to taxonomists for standard genome sequencing and annotation.</title>
        <authorList>
            <consortium name="The Broad Institute Genomics Platform"/>
            <consortium name="The Broad Institute Genome Sequencing Center for Infectious Disease"/>
            <person name="Wu L."/>
            <person name="Ma J."/>
        </authorList>
    </citation>
    <scope>NUCLEOTIDE SEQUENCE [LARGE SCALE GENOMIC DNA]</scope>
    <source>
        <strain evidence="5 6">JCM 14901</strain>
    </source>
</reference>
<accession>A0ABN2R291</accession>
<dbReference type="InterPro" id="IPR017871">
    <property type="entry name" value="ABC_transporter-like_CS"/>
</dbReference>
<dbReference type="RefSeq" id="WP_344095301.1">
    <property type="nucleotide sequence ID" value="NZ_BAAAOG010000005.1"/>
</dbReference>
<dbReference type="PROSITE" id="PS00211">
    <property type="entry name" value="ABC_TRANSPORTER_1"/>
    <property type="match status" value="1"/>
</dbReference>
<dbReference type="GO" id="GO:0005524">
    <property type="term" value="F:ATP binding"/>
    <property type="evidence" value="ECO:0007669"/>
    <property type="project" value="UniProtKB-KW"/>
</dbReference>
<feature type="domain" description="ABC transporter" evidence="4">
    <location>
        <begin position="26"/>
        <end position="244"/>
    </location>
</feature>
<dbReference type="PROSITE" id="PS50893">
    <property type="entry name" value="ABC_TRANSPORTER_2"/>
    <property type="match status" value="1"/>
</dbReference>
<dbReference type="SMART" id="SM00382">
    <property type="entry name" value="AAA"/>
    <property type="match status" value="1"/>
</dbReference>
<gene>
    <name evidence="5" type="ORF">GCM10009776_25940</name>
</gene>
<dbReference type="InterPro" id="IPR003593">
    <property type="entry name" value="AAA+_ATPase"/>
</dbReference>
<dbReference type="Pfam" id="PF00005">
    <property type="entry name" value="ABC_tran"/>
    <property type="match status" value="1"/>
</dbReference>
<sequence length="246" mass="25984">MTTSLASTPQPSETPRHPHRNDDALVRTVGAGHIYGEGQRAVVAVRGITKEVRRGDRIAVTGPSGSGKSTLLYLLAGIETPTSGSIEWPEFGASPVGRPTYMGMVYQGSSLLPALDVTENVALPLVLAGSTEAAARDRAHRALRTLGIFSLADKLPDELSGGQAQRVAVARVLATEPELILADEPTGQLDHGTGTEVIDALLAVADHVDAALVVSTHDPAITVRLRTEWRLIDGALTGERTRRAQP</sequence>
<dbReference type="InterPro" id="IPR003439">
    <property type="entry name" value="ABC_transporter-like_ATP-bd"/>
</dbReference>
<evidence type="ECO:0000256" key="3">
    <source>
        <dbReference type="SAM" id="MobiDB-lite"/>
    </source>
</evidence>
<evidence type="ECO:0000313" key="6">
    <source>
        <dbReference type="Proteomes" id="UP001499933"/>
    </source>
</evidence>
<name>A0ABN2R291_9MICO</name>
<dbReference type="EMBL" id="BAAAOG010000005">
    <property type="protein sequence ID" value="GAA1962097.1"/>
    <property type="molecule type" value="Genomic_DNA"/>
</dbReference>
<evidence type="ECO:0000259" key="4">
    <source>
        <dbReference type="PROSITE" id="PS50893"/>
    </source>
</evidence>
<evidence type="ECO:0000313" key="5">
    <source>
        <dbReference type="EMBL" id="GAA1962097.1"/>
    </source>
</evidence>
<dbReference type="Gene3D" id="3.40.50.300">
    <property type="entry name" value="P-loop containing nucleotide triphosphate hydrolases"/>
    <property type="match status" value="1"/>
</dbReference>
<dbReference type="PANTHER" id="PTHR24220:SF685">
    <property type="entry name" value="ABC TRANSPORTER RELATED"/>
    <property type="match status" value="1"/>
</dbReference>
<dbReference type="InterPro" id="IPR027417">
    <property type="entry name" value="P-loop_NTPase"/>
</dbReference>
<keyword evidence="6" id="KW-1185">Reference proteome</keyword>
<evidence type="ECO:0000256" key="1">
    <source>
        <dbReference type="ARBA" id="ARBA00022741"/>
    </source>
</evidence>
<dbReference type="Proteomes" id="UP001499933">
    <property type="component" value="Unassembled WGS sequence"/>
</dbReference>